<protein>
    <submittedName>
        <fullName evidence="2">HTH_48 domain-containing protein</fullName>
    </submittedName>
</protein>
<reference evidence="2" key="1">
    <citation type="submission" date="2020-08" db="EMBL/GenBank/DDBJ databases">
        <title>Multicomponent nature underlies the extraordinary mechanical properties of spider dragline silk.</title>
        <authorList>
            <person name="Kono N."/>
            <person name="Nakamura H."/>
            <person name="Mori M."/>
            <person name="Yoshida Y."/>
            <person name="Ohtoshi R."/>
            <person name="Malay A.D."/>
            <person name="Moran D.A.P."/>
            <person name="Tomita M."/>
            <person name="Numata K."/>
            <person name="Arakawa K."/>
        </authorList>
    </citation>
    <scope>NUCLEOTIDE SEQUENCE</scope>
</reference>
<dbReference type="Pfam" id="PF17906">
    <property type="entry name" value="HTH_48"/>
    <property type="match status" value="1"/>
</dbReference>
<keyword evidence="3" id="KW-1185">Reference proteome</keyword>
<accession>A0A8X6T0W3</accession>
<comment type="caution">
    <text evidence="2">The sequence shown here is derived from an EMBL/GenBank/DDBJ whole genome shotgun (WGS) entry which is preliminary data.</text>
</comment>
<name>A0A8X6T0W3_TRICX</name>
<gene>
    <name evidence="2" type="primary">NCL1_41525</name>
    <name evidence="2" type="ORF">TNCV_1169251</name>
</gene>
<dbReference type="PANTHER" id="PTHR46060">
    <property type="entry name" value="MARINER MOS1 TRANSPOSASE-LIKE PROTEIN"/>
    <property type="match status" value="1"/>
</dbReference>
<proteinExistence type="predicted"/>
<dbReference type="Proteomes" id="UP000887159">
    <property type="component" value="Unassembled WGS sequence"/>
</dbReference>
<organism evidence="2 3">
    <name type="scientific">Trichonephila clavipes</name>
    <name type="common">Golden silk orbweaver</name>
    <name type="synonym">Nephila clavipes</name>
    <dbReference type="NCBI Taxonomy" id="2585209"/>
    <lineage>
        <taxon>Eukaryota</taxon>
        <taxon>Metazoa</taxon>
        <taxon>Ecdysozoa</taxon>
        <taxon>Arthropoda</taxon>
        <taxon>Chelicerata</taxon>
        <taxon>Arachnida</taxon>
        <taxon>Araneae</taxon>
        <taxon>Araneomorphae</taxon>
        <taxon>Entelegynae</taxon>
        <taxon>Araneoidea</taxon>
        <taxon>Nephilidae</taxon>
        <taxon>Trichonephila</taxon>
    </lineage>
</organism>
<feature type="domain" description="Mos1 transposase HTH" evidence="1">
    <location>
        <begin position="61"/>
        <end position="106"/>
    </location>
</feature>
<sequence length="135" mass="15193">MASCPVTLFTLIRNTYLQNKVNGCSTLSQPEVEGISKKAGIVDQVNVHFFEVNKSHAKCEIQSVTLFLTARNLSAADIHHQITEVYGIEAVSDSKVRKWVRKFKDERTNVHDEERSGRSSIITNQLSQAVETKFV</sequence>
<evidence type="ECO:0000313" key="2">
    <source>
        <dbReference type="EMBL" id="GFY21781.1"/>
    </source>
</evidence>
<dbReference type="InterPro" id="IPR041426">
    <property type="entry name" value="Mos1_HTH"/>
</dbReference>
<evidence type="ECO:0000259" key="1">
    <source>
        <dbReference type="Pfam" id="PF17906"/>
    </source>
</evidence>
<dbReference type="EMBL" id="BMAU01021358">
    <property type="protein sequence ID" value="GFY21781.1"/>
    <property type="molecule type" value="Genomic_DNA"/>
</dbReference>
<dbReference type="AlphaFoldDB" id="A0A8X6T0W3"/>
<dbReference type="InterPro" id="IPR052709">
    <property type="entry name" value="Transposase-MT_Hybrid"/>
</dbReference>
<dbReference type="PANTHER" id="PTHR46060:SF1">
    <property type="entry name" value="MARINER MOS1 TRANSPOSASE-LIKE PROTEIN"/>
    <property type="match status" value="1"/>
</dbReference>
<dbReference type="Gene3D" id="1.10.10.1450">
    <property type="match status" value="1"/>
</dbReference>
<evidence type="ECO:0000313" key="3">
    <source>
        <dbReference type="Proteomes" id="UP000887159"/>
    </source>
</evidence>